<dbReference type="AlphaFoldDB" id="A0A1I2MB28"/>
<accession>A0A1I2MB28</accession>
<name>A0A1I2MB28_9GAMM</name>
<proteinExistence type="predicted"/>
<dbReference type="Proteomes" id="UP000198623">
    <property type="component" value="Unassembled WGS sequence"/>
</dbReference>
<evidence type="ECO:0000256" key="1">
    <source>
        <dbReference type="SAM" id="MobiDB-lite"/>
    </source>
</evidence>
<protein>
    <submittedName>
        <fullName evidence="2">Uncharacterized protein</fullName>
    </submittedName>
</protein>
<dbReference type="RefSeq" id="WP_090723966.1">
    <property type="nucleotide sequence ID" value="NZ_FOOU01000001.1"/>
</dbReference>
<sequence length="122" mass="14637">MELVKNLTDNGIRFYWTDESEERLSPELATFEQAKEWRIQTLFDTYKDVERRASIIDRRSDSDKRERMSKNYQSLQTNPQGRRLADRVVEGYIDLVKQKFQELCYVGKDARLDPSYTESDWE</sequence>
<feature type="region of interest" description="Disordered" evidence="1">
    <location>
        <begin position="57"/>
        <end position="80"/>
    </location>
</feature>
<dbReference type="EMBL" id="FOOU01000001">
    <property type="protein sequence ID" value="SFF88683.1"/>
    <property type="molecule type" value="Genomic_DNA"/>
</dbReference>
<feature type="compositionally biased region" description="Polar residues" evidence="1">
    <location>
        <begin position="70"/>
        <end position="80"/>
    </location>
</feature>
<keyword evidence="3" id="KW-1185">Reference proteome</keyword>
<evidence type="ECO:0000313" key="3">
    <source>
        <dbReference type="Proteomes" id="UP000198623"/>
    </source>
</evidence>
<organism evidence="2 3">
    <name type="scientific">Neptunomonas qingdaonensis</name>
    <dbReference type="NCBI Taxonomy" id="1045558"/>
    <lineage>
        <taxon>Bacteria</taxon>
        <taxon>Pseudomonadati</taxon>
        <taxon>Pseudomonadota</taxon>
        <taxon>Gammaproteobacteria</taxon>
        <taxon>Oceanospirillales</taxon>
        <taxon>Oceanospirillaceae</taxon>
        <taxon>Neptunomonas</taxon>
    </lineage>
</organism>
<reference evidence="3" key="1">
    <citation type="submission" date="2016-10" db="EMBL/GenBank/DDBJ databases">
        <authorList>
            <person name="Varghese N."/>
            <person name="Submissions S."/>
        </authorList>
    </citation>
    <scope>NUCLEOTIDE SEQUENCE [LARGE SCALE GENOMIC DNA]</scope>
    <source>
        <strain evidence="3">CGMCC 1.10971</strain>
    </source>
</reference>
<gene>
    <name evidence="2" type="ORF">SAMN05216175_101530</name>
</gene>
<dbReference type="OrthoDB" id="6089021at2"/>
<feature type="compositionally biased region" description="Basic and acidic residues" evidence="1">
    <location>
        <begin position="57"/>
        <end position="69"/>
    </location>
</feature>
<evidence type="ECO:0000313" key="2">
    <source>
        <dbReference type="EMBL" id="SFF88683.1"/>
    </source>
</evidence>